<dbReference type="AlphaFoldDB" id="A0A821FDK5"/>
<keyword evidence="3" id="KW-0548">Nucleotidyltransferase</keyword>
<dbReference type="EC" id="2.7.7.7" evidence="2"/>
<reference evidence="9" key="1">
    <citation type="submission" date="2021-02" db="EMBL/GenBank/DDBJ databases">
        <authorList>
            <person name="Nowell W R."/>
        </authorList>
    </citation>
    <scope>NUCLEOTIDE SEQUENCE</scope>
</reference>
<dbReference type="GO" id="GO:0003682">
    <property type="term" value="F:chromatin binding"/>
    <property type="evidence" value="ECO:0007669"/>
    <property type="project" value="TreeGrafter"/>
</dbReference>
<proteinExistence type="inferred from homology"/>
<dbReference type="EC" id="2.7.7.102" evidence="6"/>
<protein>
    <recommendedName>
        <fullName evidence="4">DNA-directed primase/polymerase protein</fullName>
        <ecNumber evidence="6">2.7.7.102</ecNumber>
        <ecNumber evidence="2">2.7.7.7</ecNumber>
    </recommendedName>
</protein>
<dbReference type="PANTHER" id="PTHR31399:SF0">
    <property type="entry name" value="DNA-DIRECTED PRIMASE_POLYMERASE PROTEIN"/>
    <property type="match status" value="1"/>
</dbReference>
<evidence type="ECO:0000313" key="8">
    <source>
        <dbReference type="EMBL" id="CAF3714549.1"/>
    </source>
</evidence>
<dbReference type="Proteomes" id="UP000663862">
    <property type="component" value="Unassembled WGS sequence"/>
</dbReference>
<name>A0A821FDK5_9BILA</name>
<evidence type="ECO:0000256" key="1">
    <source>
        <dbReference type="ARBA" id="ARBA00009762"/>
    </source>
</evidence>
<dbReference type="GO" id="GO:0042276">
    <property type="term" value="P:error-prone translesion synthesis"/>
    <property type="evidence" value="ECO:0007669"/>
    <property type="project" value="InterPro"/>
</dbReference>
<comment type="catalytic activity">
    <reaction evidence="5">
        <text>ssDNA + n NTP = ssDNA/pppN(pN)n-1 hybrid + (n-1) diphosphate.</text>
        <dbReference type="EC" id="2.7.7.102"/>
    </reaction>
</comment>
<dbReference type="GO" id="GO:0005634">
    <property type="term" value="C:nucleus"/>
    <property type="evidence" value="ECO:0007669"/>
    <property type="project" value="TreeGrafter"/>
</dbReference>
<dbReference type="GO" id="GO:0005759">
    <property type="term" value="C:mitochondrial matrix"/>
    <property type="evidence" value="ECO:0007669"/>
    <property type="project" value="TreeGrafter"/>
</dbReference>
<dbReference type="InterPro" id="IPR044917">
    <property type="entry name" value="PRIMPOL"/>
</dbReference>
<evidence type="ECO:0000256" key="2">
    <source>
        <dbReference type="ARBA" id="ARBA00012417"/>
    </source>
</evidence>
<evidence type="ECO:0000256" key="4">
    <source>
        <dbReference type="ARBA" id="ARBA00026139"/>
    </source>
</evidence>
<evidence type="ECO:0000256" key="6">
    <source>
        <dbReference type="ARBA" id="ARBA00044768"/>
    </source>
</evidence>
<dbReference type="GO" id="GO:0009411">
    <property type="term" value="P:response to UV"/>
    <property type="evidence" value="ECO:0007669"/>
    <property type="project" value="TreeGrafter"/>
</dbReference>
<dbReference type="GO" id="GO:0003887">
    <property type="term" value="F:DNA-directed DNA polymerase activity"/>
    <property type="evidence" value="ECO:0007669"/>
    <property type="project" value="UniProtKB-KW"/>
</dbReference>
<evidence type="ECO:0000256" key="5">
    <source>
        <dbReference type="ARBA" id="ARBA00044677"/>
    </source>
</evidence>
<comment type="catalytic activity">
    <reaction evidence="7">
        <text>DNA(n) + a 2'-deoxyribonucleoside 5'-triphosphate = DNA(n+1) + diphosphate</text>
        <dbReference type="Rhea" id="RHEA:22508"/>
        <dbReference type="Rhea" id="RHEA-COMP:17339"/>
        <dbReference type="Rhea" id="RHEA-COMP:17340"/>
        <dbReference type="ChEBI" id="CHEBI:33019"/>
        <dbReference type="ChEBI" id="CHEBI:61560"/>
        <dbReference type="ChEBI" id="CHEBI:173112"/>
        <dbReference type="EC" id="2.7.7.7"/>
    </reaction>
    <physiologicalReaction direction="left-to-right" evidence="7">
        <dbReference type="Rhea" id="RHEA:22509"/>
    </physiologicalReaction>
</comment>
<evidence type="ECO:0000256" key="3">
    <source>
        <dbReference type="ARBA" id="ARBA00022932"/>
    </source>
</evidence>
<comment type="similarity">
    <text evidence="1">Belongs to the eukaryotic-type primase small subunit family.</text>
</comment>
<evidence type="ECO:0000313" key="9">
    <source>
        <dbReference type="EMBL" id="CAF4651676.1"/>
    </source>
</evidence>
<evidence type="ECO:0000256" key="7">
    <source>
        <dbReference type="ARBA" id="ARBA00047303"/>
    </source>
</evidence>
<keyword evidence="3" id="KW-0808">Transferase</keyword>
<sequence length="473" mass="55393">MSFVHNLIKRLFPYRIISHHISDLDIQSLQLNTDKNDIVISIEKENTSRHFCCLTIEELTTLFEYCPIIHRTLYESISLDKPIKTYIDFEYFIDKNLYIEDHYKGPMSCLKILYYFLNVPNDTINTSESYTKNILKQFLVLEASTSEKISYHLIHANPSALFQNTTTLRIFMKTIIHFLLLSIIQHKCTTFNINLTVQECATTSNLINQLVPFVNTLRKHCNRCNTSIPFLSIADIAYLLVQNKTNQWTLAIDTNVYSKNQQLRLFESVKYGKNNPLVLSTKFPFHSEIQYSYPNLLKKSLITFMEHDIKPKIYLKDKNFVVDLSSISNPINTLSYNFIHVNLLNQYIDPSIFYNPPTNINIDRNLPKSKHFNTIENLSLSIPDMQMFLNFVENIITSESTHQGYVHSCIRGTYNKNLLFFNIAGNYRFCPKKNDHHKRNTVAIMVDTKNYIYCTRCKDIECNNTILSWKKIK</sequence>
<keyword evidence="3" id="KW-0239">DNA-directed DNA polymerase</keyword>
<dbReference type="PANTHER" id="PTHR31399">
    <property type="entry name" value="DNA-DIRECTED PRIMASE / POLYMERASE PROTEIN"/>
    <property type="match status" value="1"/>
</dbReference>
<comment type="caution">
    <text evidence="9">The sequence shown here is derived from an EMBL/GenBank/DDBJ whole genome shotgun (WGS) entry which is preliminary data.</text>
</comment>
<dbReference type="GO" id="GO:0031297">
    <property type="term" value="P:replication fork processing"/>
    <property type="evidence" value="ECO:0007669"/>
    <property type="project" value="TreeGrafter"/>
</dbReference>
<gene>
    <name evidence="8" type="ORF">FME351_LOCUS28636</name>
    <name evidence="9" type="ORF">TSG867_LOCUS30814</name>
</gene>
<dbReference type="GO" id="GO:0006264">
    <property type="term" value="P:mitochondrial DNA replication"/>
    <property type="evidence" value="ECO:0007669"/>
    <property type="project" value="TreeGrafter"/>
</dbReference>
<dbReference type="Proteomes" id="UP000663869">
    <property type="component" value="Unassembled WGS sequence"/>
</dbReference>
<evidence type="ECO:0000313" key="10">
    <source>
        <dbReference type="Proteomes" id="UP000663862"/>
    </source>
</evidence>
<dbReference type="EMBL" id="CAJOBQ010005194">
    <property type="protein sequence ID" value="CAF4651676.1"/>
    <property type="molecule type" value="Genomic_DNA"/>
</dbReference>
<organism evidence="9 10">
    <name type="scientific">Rotaria socialis</name>
    <dbReference type="NCBI Taxonomy" id="392032"/>
    <lineage>
        <taxon>Eukaryota</taxon>
        <taxon>Metazoa</taxon>
        <taxon>Spiralia</taxon>
        <taxon>Gnathifera</taxon>
        <taxon>Rotifera</taxon>
        <taxon>Eurotatoria</taxon>
        <taxon>Bdelloidea</taxon>
        <taxon>Philodinida</taxon>
        <taxon>Philodinidae</taxon>
        <taxon>Rotaria</taxon>
    </lineage>
</organism>
<dbReference type="EMBL" id="CAJNYU010003952">
    <property type="protein sequence ID" value="CAF3714549.1"/>
    <property type="molecule type" value="Genomic_DNA"/>
</dbReference>
<accession>A0A821FDK5</accession>